<dbReference type="Proteomes" id="UP000053675">
    <property type="component" value="Unassembled WGS sequence"/>
</dbReference>
<keyword evidence="1" id="KW-0805">Transcription regulation</keyword>
<dbReference type="SUPFAM" id="SSF48008">
    <property type="entry name" value="GntR ligand-binding domain-like"/>
    <property type="match status" value="1"/>
</dbReference>
<dbReference type="InterPro" id="IPR036388">
    <property type="entry name" value="WH-like_DNA-bd_sf"/>
</dbReference>
<dbReference type="Gene3D" id="1.10.10.10">
    <property type="entry name" value="Winged helix-like DNA-binding domain superfamily/Winged helix DNA-binding domain"/>
    <property type="match status" value="1"/>
</dbReference>
<dbReference type="AlphaFoldDB" id="A0A084U580"/>
<accession>A0A084U580</accession>
<evidence type="ECO:0000313" key="6">
    <source>
        <dbReference type="Proteomes" id="UP000053675"/>
    </source>
</evidence>
<dbReference type="EMBL" id="JMQM01000003">
    <property type="protein sequence ID" value="KFB08116.1"/>
    <property type="molecule type" value="Genomic_DNA"/>
</dbReference>
<evidence type="ECO:0000256" key="3">
    <source>
        <dbReference type="ARBA" id="ARBA00023163"/>
    </source>
</evidence>
<comment type="caution">
    <text evidence="5">The sequence shown here is derived from an EMBL/GenBank/DDBJ whole genome shotgun (WGS) entry which is preliminary data.</text>
</comment>
<organism evidence="5 6">
    <name type="scientific">Nitratireductor basaltis</name>
    <dbReference type="NCBI Taxonomy" id="472175"/>
    <lineage>
        <taxon>Bacteria</taxon>
        <taxon>Pseudomonadati</taxon>
        <taxon>Pseudomonadota</taxon>
        <taxon>Alphaproteobacteria</taxon>
        <taxon>Hyphomicrobiales</taxon>
        <taxon>Phyllobacteriaceae</taxon>
        <taxon>Nitratireductor</taxon>
    </lineage>
</organism>
<name>A0A084U580_9HYPH</name>
<evidence type="ECO:0000259" key="4">
    <source>
        <dbReference type="SMART" id="SM00895"/>
    </source>
</evidence>
<dbReference type="PANTHER" id="PTHR43537:SF51">
    <property type="entry name" value="HTH-TYPE TRANSCRIPTIONAL REGULATOR LGOR-RELATED"/>
    <property type="match status" value="1"/>
</dbReference>
<evidence type="ECO:0000313" key="5">
    <source>
        <dbReference type="EMBL" id="KFB08116.1"/>
    </source>
</evidence>
<dbReference type="Pfam" id="PF07729">
    <property type="entry name" value="FCD"/>
    <property type="match status" value="1"/>
</dbReference>
<dbReference type="Gene3D" id="1.20.120.530">
    <property type="entry name" value="GntR ligand-binding domain-like"/>
    <property type="match status" value="1"/>
</dbReference>
<dbReference type="InterPro" id="IPR000524">
    <property type="entry name" value="Tscrpt_reg_HTH_GntR"/>
</dbReference>
<feature type="domain" description="GntR C-terminal" evidence="4">
    <location>
        <begin position="157"/>
        <end position="285"/>
    </location>
</feature>
<dbReference type="InterPro" id="IPR036390">
    <property type="entry name" value="WH_DNA-bd_sf"/>
</dbReference>
<gene>
    <name evidence="5" type="ORF">EL18_03326</name>
</gene>
<reference evidence="5 6" key="1">
    <citation type="submission" date="2014-05" db="EMBL/GenBank/DDBJ databases">
        <title>Draft Genome Sequence of Nitratireductor basaltis Strain UMTGB225, A Marine Bacterium Isolated from Green Barrel Tunicate.</title>
        <authorList>
            <person name="Gan H.Y."/>
        </authorList>
    </citation>
    <scope>NUCLEOTIDE SEQUENCE [LARGE SCALE GENOMIC DNA]</scope>
    <source>
        <strain evidence="5 6">UMTGB225</strain>
    </source>
</reference>
<evidence type="ECO:0000256" key="1">
    <source>
        <dbReference type="ARBA" id="ARBA00023015"/>
    </source>
</evidence>
<evidence type="ECO:0000256" key="2">
    <source>
        <dbReference type="ARBA" id="ARBA00023125"/>
    </source>
</evidence>
<dbReference type="PRINTS" id="PR00035">
    <property type="entry name" value="HTHGNTR"/>
</dbReference>
<protein>
    <submittedName>
        <fullName evidence="5">GntR family transcriptional regulator</fullName>
    </submittedName>
</protein>
<dbReference type="eggNOG" id="COG1802">
    <property type="taxonomic scope" value="Bacteria"/>
</dbReference>
<keyword evidence="2" id="KW-0238">DNA-binding</keyword>
<proteinExistence type="predicted"/>
<dbReference type="STRING" id="472175.EL18_03326"/>
<keyword evidence="6" id="KW-1185">Reference proteome</keyword>
<dbReference type="GO" id="GO:0003700">
    <property type="term" value="F:DNA-binding transcription factor activity"/>
    <property type="evidence" value="ECO:0007669"/>
    <property type="project" value="InterPro"/>
</dbReference>
<dbReference type="RefSeq" id="WP_036486748.1">
    <property type="nucleotide sequence ID" value="NZ_JMQM01000003.1"/>
</dbReference>
<dbReference type="SUPFAM" id="SSF46785">
    <property type="entry name" value="Winged helix' DNA-binding domain"/>
    <property type="match status" value="2"/>
</dbReference>
<dbReference type="PATRIC" id="fig|472175.3.peg.3323"/>
<dbReference type="OrthoDB" id="9799812at2"/>
<dbReference type="InterPro" id="IPR011711">
    <property type="entry name" value="GntR_C"/>
</dbReference>
<dbReference type="PANTHER" id="PTHR43537">
    <property type="entry name" value="TRANSCRIPTIONAL REGULATOR, GNTR FAMILY"/>
    <property type="match status" value="1"/>
</dbReference>
<keyword evidence="3" id="KW-0804">Transcription</keyword>
<dbReference type="SMART" id="SM00895">
    <property type="entry name" value="FCD"/>
    <property type="match status" value="1"/>
</dbReference>
<dbReference type="Pfam" id="PF00392">
    <property type="entry name" value="GntR"/>
    <property type="match status" value="1"/>
</dbReference>
<dbReference type="InterPro" id="IPR008920">
    <property type="entry name" value="TF_FadR/GntR_C"/>
</dbReference>
<dbReference type="GO" id="GO:0003677">
    <property type="term" value="F:DNA binding"/>
    <property type="evidence" value="ECO:0007669"/>
    <property type="project" value="UniProtKB-KW"/>
</dbReference>
<sequence>MARSDRRYREAHNHLLDYCARLTVGDAIPSEKALGEEISVSRTVVRRCLSGFAEIGLISWEGRDKRLLRLPQEGDRLDEIDGGLSSDDLEQRFFDWILRFDVAADTPLSVAELSRTFNVPQHELKEFLAGLSRFGLVTRRRQGGWMLRGFTKDFAVELSDFRSVLELNAIAQLLEAPVDHPIWKQLEQLRAQHVDLARRIDADFHEFSKLDEAFHRAVNSVVANRFTREFQKVISLIFHYHYLWNKAEEKERNLAAIQEHLAIIDALEARDEDAAMKAARAHLRTSKTTLLSSLRYHELG</sequence>